<dbReference type="Proteomes" id="UP000183567">
    <property type="component" value="Unassembled WGS sequence"/>
</dbReference>
<dbReference type="AlphaFoldDB" id="A0A1J8Q2D6"/>
<sequence>MMLPLFPSPNMMAITVTPLKLLQKDHVNEFLQFGIPSITINHDTPHDKILWNRIATGSYQNLLVAPEQFFPEGGHIPRLALQLKVPKFAKRIGFFFVDETHFIVTAGEAQTGEKLPSRAVYGKPAEVLIQLPVSVPVALLLLPR</sequence>
<protein>
    <recommendedName>
        <fullName evidence="3">Helicase ATP-binding domain-containing protein</fullName>
    </recommendedName>
</protein>
<reference evidence="1 2" key="1">
    <citation type="submission" date="2016-03" db="EMBL/GenBank/DDBJ databases">
        <title>Comparative genomics of the ectomycorrhizal sister species Rhizopogon vinicolor and Rhizopogon vesiculosus (Basidiomycota: Boletales) reveals a divergence of the mating type B locus.</title>
        <authorList>
            <person name="Mujic A.B."/>
            <person name="Kuo A."/>
            <person name="Tritt A."/>
            <person name="Lipzen A."/>
            <person name="Chen C."/>
            <person name="Johnson J."/>
            <person name="Sharma A."/>
            <person name="Barry K."/>
            <person name="Grigoriev I.V."/>
            <person name="Spatafora J.W."/>
        </authorList>
    </citation>
    <scope>NUCLEOTIDE SEQUENCE [LARGE SCALE GENOMIC DNA]</scope>
    <source>
        <strain evidence="1 2">AM-OR11-056</strain>
    </source>
</reference>
<dbReference type="EMBL" id="LVVM01003459">
    <property type="protein sequence ID" value="OJA14839.1"/>
    <property type="molecule type" value="Genomic_DNA"/>
</dbReference>
<dbReference type="SUPFAM" id="SSF52540">
    <property type="entry name" value="P-loop containing nucleoside triphosphate hydrolases"/>
    <property type="match status" value="1"/>
</dbReference>
<name>A0A1J8Q2D6_9AGAM</name>
<dbReference type="Gene3D" id="3.40.50.300">
    <property type="entry name" value="P-loop containing nucleotide triphosphate hydrolases"/>
    <property type="match status" value="1"/>
</dbReference>
<organism evidence="1 2">
    <name type="scientific">Rhizopogon vesiculosus</name>
    <dbReference type="NCBI Taxonomy" id="180088"/>
    <lineage>
        <taxon>Eukaryota</taxon>
        <taxon>Fungi</taxon>
        <taxon>Dikarya</taxon>
        <taxon>Basidiomycota</taxon>
        <taxon>Agaricomycotina</taxon>
        <taxon>Agaricomycetes</taxon>
        <taxon>Agaricomycetidae</taxon>
        <taxon>Boletales</taxon>
        <taxon>Suillineae</taxon>
        <taxon>Rhizopogonaceae</taxon>
        <taxon>Rhizopogon</taxon>
    </lineage>
</organism>
<proteinExistence type="predicted"/>
<evidence type="ECO:0008006" key="3">
    <source>
        <dbReference type="Google" id="ProtNLM"/>
    </source>
</evidence>
<accession>A0A1J8Q2D6</accession>
<dbReference type="STRING" id="180088.A0A1J8Q2D6"/>
<evidence type="ECO:0000313" key="1">
    <source>
        <dbReference type="EMBL" id="OJA14839.1"/>
    </source>
</evidence>
<evidence type="ECO:0000313" key="2">
    <source>
        <dbReference type="Proteomes" id="UP000183567"/>
    </source>
</evidence>
<dbReference type="OrthoDB" id="10261556at2759"/>
<gene>
    <name evidence="1" type="ORF">AZE42_00761</name>
</gene>
<dbReference type="InterPro" id="IPR027417">
    <property type="entry name" value="P-loop_NTPase"/>
</dbReference>
<keyword evidence="2" id="KW-1185">Reference proteome</keyword>
<comment type="caution">
    <text evidence="1">The sequence shown here is derived from an EMBL/GenBank/DDBJ whole genome shotgun (WGS) entry which is preliminary data.</text>
</comment>